<keyword evidence="3" id="KW-1185">Reference proteome</keyword>
<gene>
    <name evidence="2" type="ORF">AWZ03_010138</name>
</gene>
<comment type="caution">
    <text evidence="2">The sequence shown here is derived from an EMBL/GenBank/DDBJ whole genome shotgun (WGS) entry which is preliminary data.</text>
</comment>
<dbReference type="Pfam" id="PF11901">
    <property type="entry name" value="DM9"/>
    <property type="match status" value="1"/>
</dbReference>
<dbReference type="OMA" id="SKRLCFI"/>
<dbReference type="Proteomes" id="UP000295192">
    <property type="component" value="Unassembled WGS sequence"/>
</dbReference>
<keyword evidence="1" id="KW-0732">Signal</keyword>
<sequence length="186" mass="20777">MYSSMKLVACALIFAQLLGTIHCGSYDTTDNWVVSDKSANFPENAVLGGIDSDGYYSYVGRTDYASSVLPARVKAETGYATFNNDSFGKKAPYYELLISNATLTYNWVRSYDGFRERHAVSVGTTVQEERVYVCRAKTDGGIFIGTLLLSKRLCFIQDESFPLRQLSKYEVLVRKVTPIQRAAINI</sequence>
<protein>
    <submittedName>
        <fullName evidence="2">Uncharacterized protein</fullName>
    </submittedName>
</protein>
<dbReference type="SMART" id="SM00696">
    <property type="entry name" value="DM9"/>
    <property type="match status" value="2"/>
</dbReference>
<reference evidence="2 3" key="1">
    <citation type="journal article" date="2019" name="J. Hered.">
        <title>An Improved Genome Assembly for Drosophila navojoa, the Basal Species in the mojavensis Cluster.</title>
        <authorList>
            <person name="Vanderlinde T."/>
            <person name="Dupim E.G."/>
            <person name="Nazario-Yepiz N.O."/>
            <person name="Carvalho A.B."/>
        </authorList>
    </citation>
    <scope>NUCLEOTIDE SEQUENCE [LARGE SCALE GENOMIC DNA]</scope>
    <source>
        <strain evidence="2">Navoj_Jal97</strain>
        <tissue evidence="2">Whole organism</tissue>
    </source>
</reference>
<proteinExistence type="predicted"/>
<accession>A0A484B3N3</accession>
<organism evidence="2 3">
    <name type="scientific">Drosophila navojoa</name>
    <name type="common">Fruit fly</name>
    <dbReference type="NCBI Taxonomy" id="7232"/>
    <lineage>
        <taxon>Eukaryota</taxon>
        <taxon>Metazoa</taxon>
        <taxon>Ecdysozoa</taxon>
        <taxon>Arthropoda</taxon>
        <taxon>Hexapoda</taxon>
        <taxon>Insecta</taxon>
        <taxon>Pterygota</taxon>
        <taxon>Neoptera</taxon>
        <taxon>Endopterygota</taxon>
        <taxon>Diptera</taxon>
        <taxon>Brachycera</taxon>
        <taxon>Muscomorpha</taxon>
        <taxon>Ephydroidea</taxon>
        <taxon>Drosophilidae</taxon>
        <taxon>Drosophila</taxon>
    </lineage>
</organism>
<feature type="chain" id="PRO_5019821715" evidence="1">
    <location>
        <begin position="24"/>
        <end position="186"/>
    </location>
</feature>
<evidence type="ECO:0000313" key="2">
    <source>
        <dbReference type="EMBL" id="TDG43436.1"/>
    </source>
</evidence>
<dbReference type="AlphaFoldDB" id="A0A484B3N3"/>
<dbReference type="EMBL" id="LSRL02000156">
    <property type="protein sequence ID" value="TDG43436.1"/>
    <property type="molecule type" value="Genomic_DNA"/>
</dbReference>
<dbReference type="PANTHER" id="PTHR31649:SF10">
    <property type="entry name" value="IP19903P-RELATED"/>
    <property type="match status" value="1"/>
</dbReference>
<evidence type="ECO:0000256" key="1">
    <source>
        <dbReference type="SAM" id="SignalP"/>
    </source>
</evidence>
<dbReference type="PANTHER" id="PTHR31649">
    <property type="entry name" value="AGAP009604-PA"/>
    <property type="match status" value="1"/>
</dbReference>
<dbReference type="OrthoDB" id="2142040at2759"/>
<evidence type="ECO:0000313" key="3">
    <source>
        <dbReference type="Proteomes" id="UP000295192"/>
    </source>
</evidence>
<feature type="signal peptide" evidence="1">
    <location>
        <begin position="1"/>
        <end position="23"/>
    </location>
</feature>
<name>A0A484B3N3_DRONA</name>
<dbReference type="InterPro" id="IPR006616">
    <property type="entry name" value="DM9_repeat"/>
</dbReference>